<accession>A0A9E7KAQ7</accession>
<dbReference type="AlphaFoldDB" id="A0A9E7KAQ7"/>
<proteinExistence type="predicted"/>
<keyword evidence="2" id="KW-1185">Reference proteome</keyword>
<evidence type="ECO:0000313" key="1">
    <source>
        <dbReference type="EMBL" id="URE13208.1"/>
    </source>
</evidence>
<gene>
    <name evidence="1" type="ORF">MUK42_27982</name>
</gene>
<organism evidence="1 2">
    <name type="scientific">Musa troglodytarum</name>
    <name type="common">fe'i banana</name>
    <dbReference type="NCBI Taxonomy" id="320322"/>
    <lineage>
        <taxon>Eukaryota</taxon>
        <taxon>Viridiplantae</taxon>
        <taxon>Streptophyta</taxon>
        <taxon>Embryophyta</taxon>
        <taxon>Tracheophyta</taxon>
        <taxon>Spermatophyta</taxon>
        <taxon>Magnoliopsida</taxon>
        <taxon>Liliopsida</taxon>
        <taxon>Zingiberales</taxon>
        <taxon>Musaceae</taxon>
        <taxon>Musa</taxon>
    </lineage>
</organism>
<reference evidence="1" key="1">
    <citation type="submission" date="2022-05" db="EMBL/GenBank/DDBJ databases">
        <title>The Musa troglodytarum L. genome provides insights into the mechanism of non-climacteric behaviour and enrichment of carotenoids.</title>
        <authorList>
            <person name="Wang J."/>
        </authorList>
    </citation>
    <scope>NUCLEOTIDE SEQUENCE</scope>
    <source>
        <tissue evidence="1">Leaf</tissue>
    </source>
</reference>
<protein>
    <submittedName>
        <fullName evidence="1">Uncharacterized protein</fullName>
    </submittedName>
</protein>
<dbReference type="Proteomes" id="UP001055439">
    <property type="component" value="Chromosome 6"/>
</dbReference>
<evidence type="ECO:0000313" key="2">
    <source>
        <dbReference type="Proteomes" id="UP001055439"/>
    </source>
</evidence>
<dbReference type="EMBL" id="CP097508">
    <property type="protein sequence ID" value="URE13208.1"/>
    <property type="molecule type" value="Genomic_DNA"/>
</dbReference>
<sequence>MKSVQIGVEMRKDGILKARCRLENQLVSHYMLARRRLVDCKMRKDRILEALHSERSCFSCDS</sequence>
<name>A0A9E7KAQ7_9LILI</name>